<name>A0AAV6VB97_9ARAC</name>
<comment type="caution">
    <text evidence="1">The sequence shown here is derived from an EMBL/GenBank/DDBJ whole genome shotgun (WGS) entry which is preliminary data.</text>
</comment>
<sequence length="126" mass="14098">MGVFQLHLADNKLSFEGIKCFSHCSTNGKKTPLSEEVWWKHVIGLRKSIPGGNNNLPAECSEEGGVCRRQMTFHSSYEFRGNENKPSGQVGKIMKNIELGFASGMRWQASKTPFQMHIWACGPIDP</sequence>
<dbReference type="Proteomes" id="UP000827092">
    <property type="component" value="Unassembled WGS sequence"/>
</dbReference>
<gene>
    <name evidence="1" type="ORF">JTE90_022958</name>
</gene>
<reference evidence="1 2" key="1">
    <citation type="journal article" date="2022" name="Nat. Ecol. Evol.">
        <title>A masculinizing supergene underlies an exaggerated male reproductive morph in a spider.</title>
        <authorList>
            <person name="Hendrickx F."/>
            <person name="De Corte Z."/>
            <person name="Sonet G."/>
            <person name="Van Belleghem S.M."/>
            <person name="Kostlbacher S."/>
            <person name="Vangestel C."/>
        </authorList>
    </citation>
    <scope>NUCLEOTIDE SEQUENCE [LARGE SCALE GENOMIC DNA]</scope>
    <source>
        <strain evidence="1">W744_W776</strain>
    </source>
</reference>
<evidence type="ECO:0000313" key="1">
    <source>
        <dbReference type="EMBL" id="KAG8193328.1"/>
    </source>
</evidence>
<evidence type="ECO:0000313" key="2">
    <source>
        <dbReference type="Proteomes" id="UP000827092"/>
    </source>
</evidence>
<dbReference type="EMBL" id="JAFNEN010000124">
    <property type="protein sequence ID" value="KAG8193328.1"/>
    <property type="molecule type" value="Genomic_DNA"/>
</dbReference>
<protein>
    <submittedName>
        <fullName evidence="1">Uncharacterized protein</fullName>
    </submittedName>
</protein>
<proteinExistence type="predicted"/>
<accession>A0AAV6VB97</accession>
<dbReference type="AlphaFoldDB" id="A0AAV6VB97"/>
<organism evidence="1 2">
    <name type="scientific">Oedothorax gibbosus</name>
    <dbReference type="NCBI Taxonomy" id="931172"/>
    <lineage>
        <taxon>Eukaryota</taxon>
        <taxon>Metazoa</taxon>
        <taxon>Ecdysozoa</taxon>
        <taxon>Arthropoda</taxon>
        <taxon>Chelicerata</taxon>
        <taxon>Arachnida</taxon>
        <taxon>Araneae</taxon>
        <taxon>Araneomorphae</taxon>
        <taxon>Entelegynae</taxon>
        <taxon>Araneoidea</taxon>
        <taxon>Linyphiidae</taxon>
        <taxon>Erigoninae</taxon>
        <taxon>Oedothorax</taxon>
    </lineage>
</organism>
<keyword evidence="2" id="KW-1185">Reference proteome</keyword>